<dbReference type="PANTHER" id="PTHR43292:SF3">
    <property type="entry name" value="ACYL-COA DEHYDROGENASE FADE29"/>
    <property type="match status" value="1"/>
</dbReference>
<dbReference type="EMBL" id="JAAGMN010009947">
    <property type="protein sequence ID" value="NEE22796.1"/>
    <property type="molecule type" value="Genomic_DNA"/>
</dbReference>
<dbReference type="SUPFAM" id="SSF56645">
    <property type="entry name" value="Acyl-CoA dehydrogenase NM domain-like"/>
    <property type="match status" value="1"/>
</dbReference>
<dbReference type="Gene3D" id="1.10.540.10">
    <property type="entry name" value="Acyl-CoA dehydrogenase/oxidase, N-terminal domain"/>
    <property type="match status" value="1"/>
</dbReference>
<keyword evidence="1" id="KW-0560">Oxidoreductase</keyword>
<dbReference type="Pfam" id="PF02771">
    <property type="entry name" value="Acyl-CoA_dh_N"/>
    <property type="match status" value="1"/>
</dbReference>
<proteinExistence type="predicted"/>
<dbReference type="InterPro" id="IPR009100">
    <property type="entry name" value="AcylCoA_DH/oxidase_NM_dom_sf"/>
</dbReference>
<comment type="caution">
    <text evidence="4">The sequence shown here is derived from an EMBL/GenBank/DDBJ whole genome shotgun (WGS) entry which is preliminary data.</text>
</comment>
<evidence type="ECO:0000256" key="1">
    <source>
        <dbReference type="ARBA" id="ARBA00023002"/>
    </source>
</evidence>
<dbReference type="GO" id="GO:0005886">
    <property type="term" value="C:plasma membrane"/>
    <property type="evidence" value="ECO:0007669"/>
    <property type="project" value="TreeGrafter"/>
</dbReference>
<evidence type="ECO:0000259" key="3">
    <source>
        <dbReference type="Pfam" id="PF02771"/>
    </source>
</evidence>
<accession>A0A6G3XYB9</accession>
<dbReference type="InterPro" id="IPR013786">
    <property type="entry name" value="AcylCoA_DH/ox_N"/>
</dbReference>
<feature type="domain" description="Acyl-CoA dehydrogenase/oxidase N-terminal" evidence="3">
    <location>
        <begin position="3"/>
        <end position="47"/>
    </location>
</feature>
<dbReference type="InterPro" id="IPR046373">
    <property type="entry name" value="Acyl-CoA_Oxase/DH_mid-dom_sf"/>
</dbReference>
<dbReference type="GO" id="GO:0050660">
    <property type="term" value="F:flavin adenine dinucleotide binding"/>
    <property type="evidence" value="ECO:0007669"/>
    <property type="project" value="InterPro"/>
</dbReference>
<name>A0A6G3XYB9_9ACTN</name>
<organism evidence="4">
    <name type="scientific">Streptomyces sp. SID7499</name>
    <dbReference type="NCBI Taxonomy" id="2706086"/>
    <lineage>
        <taxon>Bacteria</taxon>
        <taxon>Bacillati</taxon>
        <taxon>Actinomycetota</taxon>
        <taxon>Actinomycetes</taxon>
        <taxon>Kitasatosporales</taxon>
        <taxon>Streptomycetaceae</taxon>
        <taxon>Streptomyces</taxon>
    </lineage>
</organism>
<dbReference type="PANTHER" id="PTHR43292">
    <property type="entry name" value="ACYL-COA DEHYDROGENASE"/>
    <property type="match status" value="1"/>
</dbReference>
<feature type="non-terminal residue" evidence="4">
    <location>
        <position position="136"/>
    </location>
</feature>
<feature type="non-terminal residue" evidence="4">
    <location>
        <position position="1"/>
    </location>
</feature>
<sequence length="136" mass="14620">QFIFFDEAAQAGVPLPLMALNTVGPTIMQFGTDEQKAHFLPGILAGEIDFAIGYSEPDAGTDLAALKTRAVRDGDEYVVDGQKIWTTNGDTADWVWLAVRTDPDAPPHKGITMLLVPTSDPGYSCTLINTLASHDT</sequence>
<dbReference type="GO" id="GO:0016627">
    <property type="term" value="F:oxidoreductase activity, acting on the CH-CH group of donors"/>
    <property type="evidence" value="ECO:0007669"/>
    <property type="project" value="InterPro"/>
</dbReference>
<evidence type="ECO:0000259" key="2">
    <source>
        <dbReference type="Pfam" id="PF02770"/>
    </source>
</evidence>
<protein>
    <submittedName>
        <fullName evidence="4">Acyl-CoA dehydrogenase</fullName>
    </submittedName>
</protein>
<dbReference type="AlphaFoldDB" id="A0A6G3XYB9"/>
<dbReference type="InterPro" id="IPR037069">
    <property type="entry name" value="AcylCoA_DH/ox_N_sf"/>
</dbReference>
<dbReference type="InterPro" id="IPR006091">
    <property type="entry name" value="Acyl-CoA_Oxase/DH_mid-dom"/>
</dbReference>
<dbReference type="InterPro" id="IPR052161">
    <property type="entry name" value="Mycobact_Acyl-CoA_DH"/>
</dbReference>
<gene>
    <name evidence="4" type="ORF">G3M58_92135</name>
</gene>
<dbReference type="Gene3D" id="2.40.110.10">
    <property type="entry name" value="Butyryl-CoA Dehydrogenase, subunit A, domain 2"/>
    <property type="match status" value="1"/>
</dbReference>
<evidence type="ECO:0000313" key="4">
    <source>
        <dbReference type="EMBL" id="NEE22796.1"/>
    </source>
</evidence>
<dbReference type="Pfam" id="PF02770">
    <property type="entry name" value="Acyl-CoA_dh_M"/>
    <property type="match status" value="1"/>
</dbReference>
<feature type="domain" description="Acyl-CoA oxidase/dehydrogenase middle" evidence="2">
    <location>
        <begin position="51"/>
        <end position="128"/>
    </location>
</feature>
<reference evidence="4" key="1">
    <citation type="submission" date="2020-01" db="EMBL/GenBank/DDBJ databases">
        <title>Insect and environment-associated Actinomycetes.</title>
        <authorList>
            <person name="Currrie C."/>
            <person name="Chevrette M."/>
            <person name="Carlson C."/>
            <person name="Stubbendieck R."/>
            <person name="Wendt-Pienkowski E."/>
        </authorList>
    </citation>
    <scope>NUCLEOTIDE SEQUENCE</scope>
    <source>
        <strain evidence="4">SID7499</strain>
    </source>
</reference>